<dbReference type="InterPro" id="IPR041118">
    <property type="entry name" value="Rx_N"/>
</dbReference>
<keyword evidence="6" id="KW-0067">ATP-binding</keyword>
<dbReference type="Pfam" id="PF23559">
    <property type="entry name" value="WHD_DRP"/>
    <property type="match status" value="1"/>
</dbReference>
<comment type="similarity">
    <text evidence="1">Belongs to the disease resistance NB-LRR family.</text>
</comment>
<evidence type="ECO:0000259" key="9">
    <source>
        <dbReference type="Pfam" id="PF23559"/>
    </source>
</evidence>
<dbReference type="SUPFAM" id="SSF52540">
    <property type="entry name" value="P-loop containing nucleoside triphosphate hydrolases"/>
    <property type="match status" value="1"/>
</dbReference>
<keyword evidence="4" id="KW-0547">Nucleotide-binding</keyword>
<evidence type="ECO:0000256" key="2">
    <source>
        <dbReference type="ARBA" id="ARBA00022614"/>
    </source>
</evidence>
<dbReference type="Pfam" id="PF00931">
    <property type="entry name" value="NB-ARC"/>
    <property type="match status" value="1"/>
</dbReference>
<dbReference type="Gene3D" id="3.80.10.10">
    <property type="entry name" value="Ribonuclease Inhibitor"/>
    <property type="match status" value="2"/>
</dbReference>
<dbReference type="PANTHER" id="PTHR36766:SF61">
    <property type="entry name" value="NB-ARC DOMAIN DISEASE RESISTANCE PROTEIN"/>
    <property type="match status" value="1"/>
</dbReference>
<keyword evidence="3" id="KW-0677">Repeat</keyword>
<dbReference type="Gene3D" id="1.20.5.4130">
    <property type="match status" value="1"/>
</dbReference>
<dbReference type="SUPFAM" id="SSF52058">
    <property type="entry name" value="L domain-like"/>
    <property type="match status" value="2"/>
</dbReference>
<dbReference type="InterPro" id="IPR042197">
    <property type="entry name" value="Apaf_helical"/>
</dbReference>
<evidence type="ECO:0000256" key="3">
    <source>
        <dbReference type="ARBA" id="ARBA00022737"/>
    </source>
</evidence>
<dbReference type="Pfam" id="PF25019">
    <property type="entry name" value="LRR_R13L1-DRL21"/>
    <property type="match status" value="1"/>
</dbReference>
<keyword evidence="5" id="KW-0611">Plant defense</keyword>
<reference evidence="11" key="1">
    <citation type="journal article" date="2023" name="bioRxiv">
        <title>Improved chromosome-level genome assembly for marigold (Tagetes erecta).</title>
        <authorList>
            <person name="Jiang F."/>
            <person name="Yuan L."/>
            <person name="Wang S."/>
            <person name="Wang H."/>
            <person name="Xu D."/>
            <person name="Wang A."/>
            <person name="Fan W."/>
        </authorList>
    </citation>
    <scope>NUCLEOTIDE SEQUENCE</scope>
    <source>
        <strain evidence="11">WSJ</strain>
        <tissue evidence="11">Leaf</tissue>
    </source>
</reference>
<dbReference type="Pfam" id="PF18052">
    <property type="entry name" value="Rx_N"/>
    <property type="match status" value="1"/>
</dbReference>
<evidence type="ECO:0000256" key="5">
    <source>
        <dbReference type="ARBA" id="ARBA00022821"/>
    </source>
</evidence>
<sequence length="1056" mass="120928">MAVAELFIGAFITVLFEKLAYSDLIKLARSTGIYSELEKWKNILTQIQDVLLDAGHKHIRERSVQSWLNKLQHLAYEIDDALDDLATEAARRRLSQKCSPNNNTSKVLKFVPNKFHDLKYGRKMSAKLDEITTKLHDLIEEKNLLGLSVNVESANRVSRRFEETSLVVESQVIGREDDKVALLRTLLENVSLSDQTQNFKVVSIVGLGGIGKTTLAQLLYNDKRVKDHFEVMAWVCVSDEFDVFSISKSIFQAIGGGNQDFADLNLLQVALSKELSNKKFLLVLDDVWNEKYNEWERLQRPFYVGSHGSKILVTTRKTIVASTMDSVQTYTLELLSYEEALSLFSHHASSKQNFDVKRILELHGKDIVKKCGRLPLALRTLGRVFRKKSTYEEWKKLLKSEIWNLDIEGEIPTTLRLSYHDLPPHLKQMFTYCCLFPKDYIFDQDELVMMWMAEGFLNEPNRDDSMEDLGGEYFKELVSRSFFQHSTEFKFKYIMHDLVNDLAINVGGEFFFMLDDRMNVNNMHEALEKAHHLSFIHEKDTSDKKFKALQTTRRLRTCLVGGVFSALDTFYSNKVVIELQHQLQFLRVFSLAGNNIREVPQSIGCLKHLRYLNFSVTKITCLPEQVGNLHNLQSLLLSNCVYLSSLPKSTIKLINLRHLDIAWTRSLNKMPLGLGGLTRLQTLCKFIIGGASECKISDLKGLVHLRGQLSIKGLHEVKDAQHAKEANLHHKKGIYDLRLGWSDIFDDSRNKTNEYEVLEGLRPFEKLSRLEIKYYNGTKFSSWVGDPTFYCLTELILYGCRSCTCLPTLGQLPSLQTLSVSRMYELKRLGSEFLQPSDTCHGVAFPSLIILRFSDMMGWEEWLTSNGDQAGAFPCLREISIQSCMHLKSFPYEHLQSLTSLKDVMITCCPSMGYFFPYGMWPPNLSSLTIGGLKKPISEWGMQNFPTSLVKMRLYGENSGVVLFSKEDKDMTSSSLLLPSSLTSLHIREFMELESLSKGLQHLTCLRELQITRCPKLRDLPETLLHSLSRLDVYGYCHPELKKMCGRKGKYWPIIS</sequence>
<feature type="domain" description="Disease resistance N-terminal" evidence="8">
    <location>
        <begin position="10"/>
        <end position="99"/>
    </location>
</feature>
<dbReference type="GO" id="GO:0043531">
    <property type="term" value="F:ADP binding"/>
    <property type="evidence" value="ECO:0007669"/>
    <property type="project" value="InterPro"/>
</dbReference>
<dbReference type="InterPro" id="IPR056789">
    <property type="entry name" value="LRR_R13L1-DRL21"/>
</dbReference>
<dbReference type="Gene3D" id="1.10.8.430">
    <property type="entry name" value="Helical domain of apoptotic protease-activating factors"/>
    <property type="match status" value="1"/>
</dbReference>
<comment type="caution">
    <text evidence="11">The sequence shown here is derived from an EMBL/GenBank/DDBJ whole genome shotgun (WGS) entry which is preliminary data.</text>
</comment>
<dbReference type="Gene3D" id="3.40.50.300">
    <property type="entry name" value="P-loop containing nucleotide triphosphate hydrolases"/>
    <property type="match status" value="1"/>
</dbReference>
<dbReference type="GO" id="GO:0051607">
    <property type="term" value="P:defense response to virus"/>
    <property type="evidence" value="ECO:0007669"/>
    <property type="project" value="UniProtKB-ARBA"/>
</dbReference>
<dbReference type="InterPro" id="IPR058922">
    <property type="entry name" value="WHD_DRP"/>
</dbReference>
<gene>
    <name evidence="11" type="ORF">QVD17_25046</name>
</gene>
<keyword evidence="2" id="KW-0433">Leucine-rich repeat</keyword>
<evidence type="ECO:0000259" key="8">
    <source>
        <dbReference type="Pfam" id="PF18052"/>
    </source>
</evidence>
<dbReference type="Proteomes" id="UP001229421">
    <property type="component" value="Unassembled WGS sequence"/>
</dbReference>
<evidence type="ECO:0000256" key="6">
    <source>
        <dbReference type="ARBA" id="ARBA00022840"/>
    </source>
</evidence>
<evidence type="ECO:0000313" key="12">
    <source>
        <dbReference type="Proteomes" id="UP001229421"/>
    </source>
</evidence>
<evidence type="ECO:0000256" key="1">
    <source>
        <dbReference type="ARBA" id="ARBA00008894"/>
    </source>
</evidence>
<dbReference type="GO" id="GO:0005524">
    <property type="term" value="F:ATP binding"/>
    <property type="evidence" value="ECO:0007669"/>
    <property type="project" value="UniProtKB-KW"/>
</dbReference>
<proteinExistence type="inferred from homology"/>
<organism evidence="11 12">
    <name type="scientific">Tagetes erecta</name>
    <name type="common">African marigold</name>
    <dbReference type="NCBI Taxonomy" id="13708"/>
    <lineage>
        <taxon>Eukaryota</taxon>
        <taxon>Viridiplantae</taxon>
        <taxon>Streptophyta</taxon>
        <taxon>Embryophyta</taxon>
        <taxon>Tracheophyta</taxon>
        <taxon>Spermatophyta</taxon>
        <taxon>Magnoliopsida</taxon>
        <taxon>eudicotyledons</taxon>
        <taxon>Gunneridae</taxon>
        <taxon>Pentapetalae</taxon>
        <taxon>asterids</taxon>
        <taxon>campanulids</taxon>
        <taxon>Asterales</taxon>
        <taxon>Asteraceae</taxon>
        <taxon>Asteroideae</taxon>
        <taxon>Heliantheae alliance</taxon>
        <taxon>Tageteae</taxon>
        <taxon>Tagetes</taxon>
    </lineage>
</organism>
<dbReference type="FunFam" id="3.40.50.300:FF:001091">
    <property type="entry name" value="Probable disease resistance protein At1g61300"/>
    <property type="match status" value="1"/>
</dbReference>
<dbReference type="InterPro" id="IPR036388">
    <property type="entry name" value="WH-like_DNA-bd_sf"/>
</dbReference>
<name>A0AAD8KM78_TARER</name>
<evidence type="ECO:0000256" key="4">
    <source>
        <dbReference type="ARBA" id="ARBA00022741"/>
    </source>
</evidence>
<dbReference type="Gene3D" id="1.10.10.10">
    <property type="entry name" value="Winged helix-like DNA-binding domain superfamily/Winged helix DNA-binding domain"/>
    <property type="match status" value="1"/>
</dbReference>
<dbReference type="AlphaFoldDB" id="A0AAD8KM78"/>
<keyword evidence="12" id="KW-1185">Reference proteome</keyword>
<dbReference type="PRINTS" id="PR00364">
    <property type="entry name" value="DISEASERSIST"/>
</dbReference>
<protein>
    <submittedName>
        <fullName evidence="11">Uncharacterized protein</fullName>
    </submittedName>
</protein>
<evidence type="ECO:0000259" key="7">
    <source>
        <dbReference type="Pfam" id="PF00931"/>
    </source>
</evidence>
<feature type="domain" description="Disease resistance protein winged helix" evidence="9">
    <location>
        <begin position="435"/>
        <end position="503"/>
    </location>
</feature>
<dbReference type="FunFam" id="1.10.10.10:FF:000322">
    <property type="entry name" value="Probable disease resistance protein At1g63360"/>
    <property type="match status" value="1"/>
</dbReference>
<dbReference type="EMBL" id="JAUHHV010000006">
    <property type="protein sequence ID" value="KAK1422140.1"/>
    <property type="molecule type" value="Genomic_DNA"/>
</dbReference>
<feature type="domain" description="R13L1/DRL21-like LRR repeat region" evidence="10">
    <location>
        <begin position="696"/>
        <end position="823"/>
    </location>
</feature>
<dbReference type="InterPro" id="IPR027417">
    <property type="entry name" value="P-loop_NTPase"/>
</dbReference>
<dbReference type="InterPro" id="IPR002182">
    <property type="entry name" value="NB-ARC"/>
</dbReference>
<dbReference type="InterPro" id="IPR032675">
    <property type="entry name" value="LRR_dom_sf"/>
</dbReference>
<evidence type="ECO:0000313" key="11">
    <source>
        <dbReference type="EMBL" id="KAK1422140.1"/>
    </source>
</evidence>
<evidence type="ECO:0000259" key="10">
    <source>
        <dbReference type="Pfam" id="PF25019"/>
    </source>
</evidence>
<accession>A0AAD8KM78</accession>
<feature type="domain" description="NB-ARC" evidence="7">
    <location>
        <begin position="196"/>
        <end position="351"/>
    </location>
</feature>
<dbReference type="PANTHER" id="PTHR36766">
    <property type="entry name" value="PLANT BROAD-SPECTRUM MILDEW RESISTANCE PROTEIN RPW8"/>
    <property type="match status" value="1"/>
</dbReference>